<dbReference type="OrthoDB" id="1049592at2"/>
<dbReference type="EMBL" id="FTOI01000004">
    <property type="protein sequence ID" value="SIS66918.1"/>
    <property type="molecule type" value="Genomic_DNA"/>
</dbReference>
<sequence length="69" mass="8017">MKALLKNWDLRRALYFMGGLFFVLIALNDRSWWMIPFGLYFIAMALFRFGCAAGNCNVPFSEEDSEVKN</sequence>
<organism evidence="2 3">
    <name type="scientific">Kaistella chaponensis</name>
    <dbReference type="NCBI Taxonomy" id="713588"/>
    <lineage>
        <taxon>Bacteria</taxon>
        <taxon>Pseudomonadati</taxon>
        <taxon>Bacteroidota</taxon>
        <taxon>Flavobacteriia</taxon>
        <taxon>Flavobacteriales</taxon>
        <taxon>Weeksellaceae</taxon>
        <taxon>Chryseobacterium group</taxon>
        <taxon>Kaistella</taxon>
    </lineage>
</organism>
<keyword evidence="1" id="KW-0472">Membrane</keyword>
<keyword evidence="1" id="KW-1133">Transmembrane helix</keyword>
<evidence type="ECO:0000313" key="3">
    <source>
        <dbReference type="Proteomes" id="UP000185839"/>
    </source>
</evidence>
<proteinExistence type="predicted"/>
<reference evidence="3" key="1">
    <citation type="submission" date="2017-01" db="EMBL/GenBank/DDBJ databases">
        <authorList>
            <person name="Varghese N."/>
            <person name="Submissions S."/>
        </authorList>
    </citation>
    <scope>NUCLEOTIDE SEQUENCE [LARGE SCALE GENOMIC DNA]</scope>
    <source>
        <strain evidence="3">DSM 23145</strain>
    </source>
</reference>
<keyword evidence="3" id="KW-1185">Reference proteome</keyword>
<dbReference type="RefSeq" id="WP_076386152.1">
    <property type="nucleotide sequence ID" value="NZ_FTOI01000004.1"/>
</dbReference>
<dbReference type="AlphaFoldDB" id="A0A1N7KZB0"/>
<keyword evidence="1" id="KW-0812">Transmembrane</keyword>
<evidence type="ECO:0000313" key="2">
    <source>
        <dbReference type="EMBL" id="SIS66918.1"/>
    </source>
</evidence>
<dbReference type="STRING" id="713588.SAMN05421789_10482"/>
<gene>
    <name evidence="2" type="ORF">SAMN05421789_10482</name>
</gene>
<protein>
    <recommendedName>
        <fullName evidence="4">DUF2892 domain-containing protein</fullName>
    </recommendedName>
</protein>
<accession>A0A1N7KZB0</accession>
<evidence type="ECO:0008006" key="4">
    <source>
        <dbReference type="Google" id="ProtNLM"/>
    </source>
</evidence>
<name>A0A1N7KZB0_9FLAO</name>
<feature type="transmembrane region" description="Helical" evidence="1">
    <location>
        <begin position="33"/>
        <end position="51"/>
    </location>
</feature>
<evidence type="ECO:0000256" key="1">
    <source>
        <dbReference type="SAM" id="Phobius"/>
    </source>
</evidence>
<dbReference type="Proteomes" id="UP000185839">
    <property type="component" value="Unassembled WGS sequence"/>
</dbReference>
<feature type="transmembrane region" description="Helical" evidence="1">
    <location>
        <begin position="12"/>
        <end position="27"/>
    </location>
</feature>